<comment type="caution">
    <text evidence="2">The sequence shown here is derived from an EMBL/GenBank/DDBJ whole genome shotgun (WGS) entry which is preliminary data.</text>
</comment>
<accession>A0AAV7M6Y6</accession>
<dbReference type="Proteomes" id="UP001066276">
    <property type="component" value="Chromosome 10"/>
</dbReference>
<evidence type="ECO:0000313" key="3">
    <source>
        <dbReference type="Proteomes" id="UP001066276"/>
    </source>
</evidence>
<name>A0AAV7M6Y6_PLEWA</name>
<organism evidence="2 3">
    <name type="scientific">Pleurodeles waltl</name>
    <name type="common">Iberian ribbed newt</name>
    <dbReference type="NCBI Taxonomy" id="8319"/>
    <lineage>
        <taxon>Eukaryota</taxon>
        <taxon>Metazoa</taxon>
        <taxon>Chordata</taxon>
        <taxon>Craniata</taxon>
        <taxon>Vertebrata</taxon>
        <taxon>Euteleostomi</taxon>
        <taxon>Amphibia</taxon>
        <taxon>Batrachia</taxon>
        <taxon>Caudata</taxon>
        <taxon>Salamandroidea</taxon>
        <taxon>Salamandridae</taxon>
        <taxon>Pleurodelinae</taxon>
        <taxon>Pleurodeles</taxon>
    </lineage>
</organism>
<evidence type="ECO:0000313" key="2">
    <source>
        <dbReference type="EMBL" id="KAJ1098297.1"/>
    </source>
</evidence>
<protein>
    <submittedName>
        <fullName evidence="2">Uncharacterized protein</fullName>
    </submittedName>
</protein>
<dbReference type="AlphaFoldDB" id="A0AAV7M6Y6"/>
<feature type="region of interest" description="Disordered" evidence="1">
    <location>
        <begin position="1"/>
        <end position="27"/>
    </location>
</feature>
<sequence length="144" mass="15651">MTQAEFCSGSVPPSPAAVRLRPGHTGAVQRPKGELAVGVEWATPQHSGREWLKVSGHNRPVKRLESRQTPLEESSERARQSAALCVLGTTPLSDAGDWSGVEWMTTQCQGDHLKLDRGKHKVCALCCFVHHYLTARIPIGTGTT</sequence>
<evidence type="ECO:0000256" key="1">
    <source>
        <dbReference type="SAM" id="MobiDB-lite"/>
    </source>
</evidence>
<dbReference type="EMBL" id="JANPWB010000014">
    <property type="protein sequence ID" value="KAJ1098297.1"/>
    <property type="molecule type" value="Genomic_DNA"/>
</dbReference>
<keyword evidence="3" id="KW-1185">Reference proteome</keyword>
<reference evidence="2" key="1">
    <citation type="journal article" date="2022" name="bioRxiv">
        <title>Sequencing and chromosome-scale assembly of the giantPleurodeles waltlgenome.</title>
        <authorList>
            <person name="Brown T."/>
            <person name="Elewa A."/>
            <person name="Iarovenko S."/>
            <person name="Subramanian E."/>
            <person name="Araus A.J."/>
            <person name="Petzold A."/>
            <person name="Susuki M."/>
            <person name="Suzuki K.-i.T."/>
            <person name="Hayashi T."/>
            <person name="Toyoda A."/>
            <person name="Oliveira C."/>
            <person name="Osipova E."/>
            <person name="Leigh N.D."/>
            <person name="Simon A."/>
            <person name="Yun M.H."/>
        </authorList>
    </citation>
    <scope>NUCLEOTIDE SEQUENCE</scope>
    <source>
        <strain evidence="2">20211129_DDA</strain>
        <tissue evidence="2">Liver</tissue>
    </source>
</reference>
<gene>
    <name evidence="2" type="ORF">NDU88_003413</name>
</gene>
<proteinExistence type="predicted"/>